<feature type="domain" description="DUF2147" evidence="2">
    <location>
        <begin position="35"/>
        <end position="139"/>
    </location>
</feature>
<dbReference type="PANTHER" id="PTHR36919">
    <property type="entry name" value="BLR1215 PROTEIN"/>
    <property type="match status" value="1"/>
</dbReference>
<dbReference type="AlphaFoldDB" id="A0A7W6NXP7"/>
<name>A0A7W6NXP7_9SPHN</name>
<feature type="signal peptide" evidence="1">
    <location>
        <begin position="1"/>
        <end position="24"/>
    </location>
</feature>
<accession>A0A7W6NXP7</accession>
<dbReference type="Proteomes" id="UP000557392">
    <property type="component" value="Unassembled WGS sequence"/>
</dbReference>
<sequence>MRFGKILAGIGLAATVLGTVQASAQAPAAATGVVGTWVNPRGTVKVQTGACGDKLCGWVVWANAEAQKDAKDSGVDKLIGTELLQDYHPTGNGKWQGHVYVPDMGQTFYSKIEQQGPNSLKISGCILGGWICKSQVWQRG</sequence>
<proteinExistence type="predicted"/>
<evidence type="ECO:0000313" key="3">
    <source>
        <dbReference type="EMBL" id="MBB4098784.1"/>
    </source>
</evidence>
<dbReference type="InterPro" id="IPR019223">
    <property type="entry name" value="DUF2147"/>
</dbReference>
<keyword evidence="4" id="KW-1185">Reference proteome</keyword>
<evidence type="ECO:0000313" key="4">
    <source>
        <dbReference type="Proteomes" id="UP000557392"/>
    </source>
</evidence>
<evidence type="ECO:0000259" key="2">
    <source>
        <dbReference type="Pfam" id="PF09917"/>
    </source>
</evidence>
<protein>
    <submittedName>
        <fullName evidence="3">Uncharacterized protein (DUF2147 family)</fullName>
    </submittedName>
</protein>
<dbReference type="Pfam" id="PF09917">
    <property type="entry name" value="DUF2147"/>
    <property type="match status" value="1"/>
</dbReference>
<reference evidence="3 4" key="1">
    <citation type="submission" date="2020-08" db="EMBL/GenBank/DDBJ databases">
        <title>Genomic Encyclopedia of Type Strains, Phase IV (KMG-IV): sequencing the most valuable type-strain genomes for metagenomic binning, comparative biology and taxonomic classification.</title>
        <authorList>
            <person name="Goeker M."/>
        </authorList>
    </citation>
    <scope>NUCLEOTIDE SEQUENCE [LARGE SCALE GENOMIC DNA]</scope>
    <source>
        <strain evidence="3 4">DSM 101806</strain>
    </source>
</reference>
<comment type="caution">
    <text evidence="3">The sequence shown here is derived from an EMBL/GenBank/DDBJ whole genome shotgun (WGS) entry which is preliminary data.</text>
</comment>
<evidence type="ECO:0000256" key="1">
    <source>
        <dbReference type="SAM" id="SignalP"/>
    </source>
</evidence>
<organism evidence="3 4">
    <name type="scientific">Sphingomonas kyeonggiensis</name>
    <dbReference type="NCBI Taxonomy" id="1268553"/>
    <lineage>
        <taxon>Bacteria</taxon>
        <taxon>Pseudomonadati</taxon>
        <taxon>Pseudomonadota</taxon>
        <taxon>Alphaproteobacteria</taxon>
        <taxon>Sphingomonadales</taxon>
        <taxon>Sphingomonadaceae</taxon>
        <taxon>Sphingomonas</taxon>
    </lineage>
</organism>
<feature type="chain" id="PRO_5030540279" evidence="1">
    <location>
        <begin position="25"/>
        <end position="140"/>
    </location>
</feature>
<dbReference type="EMBL" id="JACIEH010000002">
    <property type="protein sequence ID" value="MBB4098784.1"/>
    <property type="molecule type" value="Genomic_DNA"/>
</dbReference>
<gene>
    <name evidence="3" type="ORF">GGR46_002348</name>
</gene>
<dbReference type="Gene3D" id="2.40.128.520">
    <property type="match status" value="1"/>
</dbReference>
<dbReference type="RefSeq" id="WP_183997842.1">
    <property type="nucleotide sequence ID" value="NZ_JACIEH010000002.1"/>
</dbReference>
<dbReference type="PANTHER" id="PTHR36919:SF2">
    <property type="entry name" value="BLL6627 PROTEIN"/>
    <property type="match status" value="1"/>
</dbReference>
<keyword evidence="1" id="KW-0732">Signal</keyword>